<feature type="transmembrane region" description="Helical" evidence="6">
    <location>
        <begin position="18"/>
        <end position="36"/>
    </location>
</feature>
<dbReference type="GO" id="GO:0016298">
    <property type="term" value="F:lipase activity"/>
    <property type="evidence" value="ECO:0007669"/>
    <property type="project" value="InterPro"/>
</dbReference>
<evidence type="ECO:0000256" key="2">
    <source>
        <dbReference type="ARBA" id="ARBA00008300"/>
    </source>
</evidence>
<protein>
    <submittedName>
        <fullName evidence="7">Uncharacterized protein</fullName>
    </submittedName>
</protein>
<evidence type="ECO:0000256" key="4">
    <source>
        <dbReference type="ARBA" id="ARBA00022801"/>
    </source>
</evidence>
<name>T5AIV7_OPHSC</name>
<dbReference type="AlphaFoldDB" id="T5AIV7"/>
<dbReference type="GO" id="GO:0005811">
    <property type="term" value="C:lipid droplet"/>
    <property type="evidence" value="ECO:0007669"/>
    <property type="project" value="UniProtKB-SubCell"/>
</dbReference>
<feature type="transmembrane region" description="Helical" evidence="6">
    <location>
        <begin position="113"/>
        <end position="134"/>
    </location>
</feature>
<sequence>MIPSIWLPSTLPKARRRGLVYFICGNPGCIGFYADFLEALRGMLDSSEAHTAYDIYGRNLLGFSDAEHEPFVSGSGRGPWDVGGQVEAVMADVVARAGGQGHPEGEQAQAYDLVILTGHSIAITWIAQVFAAVAEDRMHVGALYFAAFLHTAVFVSLLISLLEQFALPPKPDLARQLHDMDRDGNSSVQRGENRSSAEESDRHAQEDVEEDDDAEAPTETTPLRGGESEWLKSRDGVRQALHMGISELDCVGEDGWNEELWAAATAEDVGPGNDDGHVQTPRFFFFYGKNDGWVADHVRDEFVRRRMAHGERGGRTSIVVDEGNLPHAFCTTEHNSWAVAKRVHGWLQEIEGGVKT</sequence>
<comment type="subcellular location">
    <subcellularLocation>
        <location evidence="1">Lipid droplet</location>
    </subcellularLocation>
</comment>
<keyword evidence="6" id="KW-0472">Membrane</keyword>
<keyword evidence="6" id="KW-0812">Transmembrane</keyword>
<feature type="region of interest" description="Disordered" evidence="5">
    <location>
        <begin position="176"/>
        <end position="231"/>
    </location>
</feature>
<dbReference type="PANTHER" id="PTHR13390">
    <property type="entry name" value="LIPASE"/>
    <property type="match status" value="1"/>
</dbReference>
<keyword evidence="4" id="KW-0378">Hydrolase</keyword>
<keyword evidence="6" id="KW-1133">Transmembrane helix</keyword>
<organism evidence="7 8">
    <name type="scientific">Ophiocordyceps sinensis (strain Co18 / CGMCC 3.14243)</name>
    <name type="common">Yarsagumba caterpillar fungus</name>
    <name type="synonym">Hirsutella sinensis</name>
    <dbReference type="NCBI Taxonomy" id="911162"/>
    <lineage>
        <taxon>Eukaryota</taxon>
        <taxon>Fungi</taxon>
        <taxon>Dikarya</taxon>
        <taxon>Ascomycota</taxon>
        <taxon>Pezizomycotina</taxon>
        <taxon>Sordariomycetes</taxon>
        <taxon>Hypocreomycetidae</taxon>
        <taxon>Hypocreales</taxon>
        <taxon>Ophiocordycipitaceae</taxon>
        <taxon>Ophiocordyceps</taxon>
    </lineage>
</organism>
<evidence type="ECO:0000256" key="3">
    <source>
        <dbReference type="ARBA" id="ARBA00022677"/>
    </source>
</evidence>
<reference evidence="7 8" key="1">
    <citation type="journal article" date="2013" name="Chin. Sci. Bull.">
        <title>Genome survey uncovers the secrets of sex and lifestyle in caterpillar fungus.</title>
        <authorList>
            <person name="Hu X."/>
            <person name="Zhang Y."/>
            <person name="Xiao G."/>
            <person name="Zheng P."/>
            <person name="Xia Y."/>
            <person name="Zhang X."/>
            <person name="St Leger R.J."/>
            <person name="Liu X."/>
            <person name="Wang C."/>
        </authorList>
    </citation>
    <scope>NUCLEOTIDE SEQUENCE [LARGE SCALE GENOMIC DNA]</scope>
    <source>
        <strain evidence="8">Co18 / CGMCC 3.14243</strain>
        <tissue evidence="7">Fruit-body</tissue>
    </source>
</reference>
<dbReference type="HOGENOM" id="CLU_018394_3_0_1"/>
<dbReference type="InterPro" id="IPR019363">
    <property type="entry name" value="LDAH"/>
</dbReference>
<dbReference type="eggNOG" id="KOG3975">
    <property type="taxonomic scope" value="Eukaryota"/>
</dbReference>
<dbReference type="PANTHER" id="PTHR13390:SF0">
    <property type="entry name" value="LIPID DROPLET-ASSOCIATED HYDROLASE"/>
    <property type="match status" value="1"/>
</dbReference>
<proteinExistence type="inferred from homology"/>
<dbReference type="Pfam" id="PF10230">
    <property type="entry name" value="LIDHydrolase"/>
    <property type="match status" value="2"/>
</dbReference>
<gene>
    <name evidence="7" type="ORF">OCS_01941</name>
</gene>
<feature type="compositionally biased region" description="Basic and acidic residues" evidence="5">
    <location>
        <begin position="191"/>
        <end position="206"/>
    </location>
</feature>
<evidence type="ECO:0000256" key="6">
    <source>
        <dbReference type="SAM" id="Phobius"/>
    </source>
</evidence>
<feature type="compositionally biased region" description="Acidic residues" evidence="5">
    <location>
        <begin position="207"/>
        <end position="216"/>
    </location>
</feature>
<accession>T5AIV7</accession>
<evidence type="ECO:0000256" key="5">
    <source>
        <dbReference type="SAM" id="MobiDB-lite"/>
    </source>
</evidence>
<dbReference type="Proteomes" id="UP000019374">
    <property type="component" value="Unassembled WGS sequence"/>
</dbReference>
<evidence type="ECO:0000313" key="7">
    <source>
        <dbReference type="EMBL" id="EQL02346.1"/>
    </source>
</evidence>
<dbReference type="SUPFAM" id="SSF53474">
    <property type="entry name" value="alpha/beta-Hydrolases"/>
    <property type="match status" value="1"/>
</dbReference>
<evidence type="ECO:0000313" key="8">
    <source>
        <dbReference type="Proteomes" id="UP000019374"/>
    </source>
</evidence>
<dbReference type="InterPro" id="IPR029058">
    <property type="entry name" value="AB_hydrolase_fold"/>
</dbReference>
<evidence type="ECO:0000256" key="1">
    <source>
        <dbReference type="ARBA" id="ARBA00004502"/>
    </source>
</evidence>
<feature type="transmembrane region" description="Helical" evidence="6">
    <location>
        <begin position="141"/>
        <end position="162"/>
    </location>
</feature>
<dbReference type="GO" id="GO:0019915">
    <property type="term" value="P:lipid storage"/>
    <property type="evidence" value="ECO:0007669"/>
    <property type="project" value="InterPro"/>
</dbReference>
<dbReference type="EMBL" id="KE652318">
    <property type="protein sequence ID" value="EQL02346.1"/>
    <property type="molecule type" value="Genomic_DNA"/>
</dbReference>
<dbReference type="OrthoDB" id="448051at2759"/>
<keyword evidence="3" id="KW-0551">Lipid droplet</keyword>
<comment type="similarity">
    <text evidence="2">Belongs to the AB hydrolase superfamily. LDAH family.</text>
</comment>